<dbReference type="AlphaFoldDB" id="A0ABD1R1H1"/>
<feature type="compositionally biased region" description="Polar residues" evidence="1">
    <location>
        <begin position="1"/>
        <end position="27"/>
    </location>
</feature>
<gene>
    <name evidence="2" type="ORF">Adt_34579</name>
</gene>
<accession>A0ABD1R1H1</accession>
<evidence type="ECO:0000256" key="1">
    <source>
        <dbReference type="SAM" id="MobiDB-lite"/>
    </source>
</evidence>
<dbReference type="EMBL" id="JBFOLK010000010">
    <property type="protein sequence ID" value="KAL2481613.1"/>
    <property type="molecule type" value="Genomic_DNA"/>
</dbReference>
<evidence type="ECO:0000313" key="2">
    <source>
        <dbReference type="EMBL" id="KAL2481613.1"/>
    </source>
</evidence>
<sequence length="118" mass="13478">MKNQLHNQLDATSRDAYTNVQAKNTNMRSRRPNLLREIMRPHGSKTIGEIDIPSLDLGISTQQCIEQCHDDVESSSLTRNKHRTRSESQQCTDVVISERVLNYPTTSWTMDSCSVKKT</sequence>
<feature type="region of interest" description="Disordered" evidence="1">
    <location>
        <begin position="1"/>
        <end position="29"/>
    </location>
</feature>
<protein>
    <submittedName>
        <fullName evidence="2">Uncharacterized protein</fullName>
    </submittedName>
</protein>
<name>A0ABD1R1H1_9LAMI</name>
<proteinExistence type="predicted"/>
<dbReference type="Proteomes" id="UP001604336">
    <property type="component" value="Unassembled WGS sequence"/>
</dbReference>
<organism evidence="2 3">
    <name type="scientific">Abeliophyllum distichum</name>
    <dbReference type="NCBI Taxonomy" id="126358"/>
    <lineage>
        <taxon>Eukaryota</taxon>
        <taxon>Viridiplantae</taxon>
        <taxon>Streptophyta</taxon>
        <taxon>Embryophyta</taxon>
        <taxon>Tracheophyta</taxon>
        <taxon>Spermatophyta</taxon>
        <taxon>Magnoliopsida</taxon>
        <taxon>eudicotyledons</taxon>
        <taxon>Gunneridae</taxon>
        <taxon>Pentapetalae</taxon>
        <taxon>asterids</taxon>
        <taxon>lamiids</taxon>
        <taxon>Lamiales</taxon>
        <taxon>Oleaceae</taxon>
        <taxon>Forsythieae</taxon>
        <taxon>Abeliophyllum</taxon>
    </lineage>
</organism>
<keyword evidence="3" id="KW-1185">Reference proteome</keyword>
<comment type="caution">
    <text evidence="2">The sequence shown here is derived from an EMBL/GenBank/DDBJ whole genome shotgun (WGS) entry which is preliminary data.</text>
</comment>
<reference evidence="3" key="1">
    <citation type="submission" date="2024-07" db="EMBL/GenBank/DDBJ databases">
        <title>Two chromosome-level genome assemblies of Korean endemic species Abeliophyllum distichum and Forsythia ovata (Oleaceae).</title>
        <authorList>
            <person name="Jang H."/>
        </authorList>
    </citation>
    <scope>NUCLEOTIDE SEQUENCE [LARGE SCALE GENOMIC DNA]</scope>
</reference>
<evidence type="ECO:0000313" key="3">
    <source>
        <dbReference type="Proteomes" id="UP001604336"/>
    </source>
</evidence>